<evidence type="ECO:0000256" key="4">
    <source>
        <dbReference type="ARBA" id="ARBA00022833"/>
    </source>
</evidence>
<keyword evidence="5" id="KW-0539">Nucleus</keyword>
<accession>A0A7R8WIS6</accession>
<evidence type="ECO:0000256" key="3">
    <source>
        <dbReference type="ARBA" id="ARBA00022771"/>
    </source>
</evidence>
<dbReference type="GO" id="GO:0000978">
    <property type="term" value="F:RNA polymerase II cis-regulatory region sequence-specific DNA binding"/>
    <property type="evidence" value="ECO:0007669"/>
    <property type="project" value="TreeGrafter"/>
</dbReference>
<dbReference type="Pfam" id="PF00096">
    <property type="entry name" value="zf-C2H2"/>
    <property type="match status" value="4"/>
</dbReference>
<keyword evidence="4" id="KW-0862">Zinc</keyword>
<feature type="compositionally biased region" description="Basic residues" evidence="6">
    <location>
        <begin position="78"/>
        <end position="88"/>
    </location>
</feature>
<gene>
    <name evidence="7" type="ORF">CTOB1V02_LOCUS7739</name>
</gene>
<dbReference type="FunFam" id="3.30.160.60:FF:000446">
    <property type="entry name" value="Zinc finger protein"/>
    <property type="match status" value="1"/>
</dbReference>
<evidence type="ECO:0000256" key="6">
    <source>
        <dbReference type="SAM" id="MobiDB-lite"/>
    </source>
</evidence>
<dbReference type="PANTHER" id="PTHR24393">
    <property type="entry name" value="ZINC FINGER PROTEIN"/>
    <property type="match status" value="1"/>
</dbReference>
<dbReference type="GO" id="GO:0008270">
    <property type="term" value="F:zinc ion binding"/>
    <property type="evidence" value="ECO:0007669"/>
    <property type="project" value="UniProtKB-KW"/>
</dbReference>
<dbReference type="PANTHER" id="PTHR24393:SF34">
    <property type="entry name" value="PR_SET DOMAIN 13"/>
    <property type="match status" value="1"/>
</dbReference>
<dbReference type="EMBL" id="OB662336">
    <property type="protein sequence ID" value="CAD7229874.1"/>
    <property type="molecule type" value="Genomic_DNA"/>
</dbReference>
<dbReference type="SUPFAM" id="SSF57667">
    <property type="entry name" value="beta-beta-alpha zinc fingers"/>
    <property type="match status" value="3"/>
</dbReference>
<dbReference type="GO" id="GO:0001228">
    <property type="term" value="F:DNA-binding transcription activator activity, RNA polymerase II-specific"/>
    <property type="evidence" value="ECO:0007669"/>
    <property type="project" value="TreeGrafter"/>
</dbReference>
<dbReference type="PROSITE" id="PS50157">
    <property type="entry name" value="ZINC_FINGER_C2H2_2"/>
    <property type="match status" value="4"/>
</dbReference>
<dbReference type="AlphaFoldDB" id="A0A7R8WIS6"/>
<keyword evidence="1" id="KW-0479">Metal-binding</keyword>
<dbReference type="GO" id="GO:0005634">
    <property type="term" value="C:nucleus"/>
    <property type="evidence" value="ECO:0007669"/>
    <property type="project" value="TreeGrafter"/>
</dbReference>
<organism evidence="7">
    <name type="scientific">Cyprideis torosa</name>
    <dbReference type="NCBI Taxonomy" id="163714"/>
    <lineage>
        <taxon>Eukaryota</taxon>
        <taxon>Metazoa</taxon>
        <taxon>Ecdysozoa</taxon>
        <taxon>Arthropoda</taxon>
        <taxon>Crustacea</taxon>
        <taxon>Oligostraca</taxon>
        <taxon>Ostracoda</taxon>
        <taxon>Podocopa</taxon>
        <taxon>Podocopida</taxon>
        <taxon>Cytherocopina</taxon>
        <taxon>Cytheroidea</taxon>
        <taxon>Cytherideidae</taxon>
        <taxon>Cyprideis</taxon>
    </lineage>
</organism>
<sequence>MASEIQKEHSALESQFPDELFHFTKLDESEHSTDPNDFSGSGGTLPLPDVTAVSMANNNQTDGAPDQIDTSEDEGTRRKGKNSRGHRQKKKRFTCAVCGKSLSSKEMLQYHEFTHTGEKRFACKICGKAFALRGTLQWQCIQPRIDTHRRETLCLHNLWKIIRAENLFILSQAYTHWKETLCLQDLWKIICTEQQFIQAQAYTHWVCGKSFAHNQTLSAHKRTHTGEKRFHCSVCGRGFRSKVGFQGHTKKHSQEEPSVCALCNQPFRLEEDLEKHMKWHIQSDS</sequence>
<evidence type="ECO:0000313" key="7">
    <source>
        <dbReference type="EMBL" id="CAD7229874.1"/>
    </source>
</evidence>
<dbReference type="SMART" id="SM00355">
    <property type="entry name" value="ZnF_C2H2"/>
    <property type="match status" value="4"/>
</dbReference>
<feature type="compositionally biased region" description="Basic and acidic residues" evidence="6">
    <location>
        <begin position="19"/>
        <end position="34"/>
    </location>
</feature>
<evidence type="ECO:0000256" key="2">
    <source>
        <dbReference type="ARBA" id="ARBA00022737"/>
    </source>
</evidence>
<reference evidence="7" key="1">
    <citation type="submission" date="2020-11" db="EMBL/GenBank/DDBJ databases">
        <authorList>
            <person name="Tran Van P."/>
        </authorList>
    </citation>
    <scope>NUCLEOTIDE SEQUENCE</scope>
</reference>
<evidence type="ECO:0000256" key="5">
    <source>
        <dbReference type="ARBA" id="ARBA00023242"/>
    </source>
</evidence>
<evidence type="ECO:0000256" key="1">
    <source>
        <dbReference type="ARBA" id="ARBA00022723"/>
    </source>
</evidence>
<proteinExistence type="predicted"/>
<dbReference type="InterPro" id="IPR013087">
    <property type="entry name" value="Znf_C2H2_type"/>
</dbReference>
<feature type="compositionally biased region" description="Basic and acidic residues" evidence="6">
    <location>
        <begin position="1"/>
        <end position="11"/>
    </location>
</feature>
<protein>
    <submittedName>
        <fullName evidence="7">Uncharacterized protein</fullName>
    </submittedName>
</protein>
<keyword evidence="2" id="KW-0677">Repeat</keyword>
<keyword evidence="3" id="KW-0863">Zinc-finger</keyword>
<feature type="region of interest" description="Disordered" evidence="6">
    <location>
        <begin position="1"/>
        <end position="88"/>
    </location>
</feature>
<name>A0A7R8WIS6_9CRUS</name>
<dbReference type="PROSITE" id="PS00028">
    <property type="entry name" value="ZINC_FINGER_C2H2_1"/>
    <property type="match status" value="3"/>
</dbReference>
<dbReference type="Gene3D" id="3.30.160.60">
    <property type="entry name" value="Classic Zinc Finger"/>
    <property type="match status" value="4"/>
</dbReference>
<dbReference type="InterPro" id="IPR036236">
    <property type="entry name" value="Znf_C2H2_sf"/>
</dbReference>